<accession>A0ACC1ST71</accession>
<reference evidence="1" key="1">
    <citation type="submission" date="2022-08" db="EMBL/GenBank/DDBJ databases">
        <title>Genome Sequence of Fusarium decemcellulare.</title>
        <authorList>
            <person name="Buettner E."/>
        </authorList>
    </citation>
    <scope>NUCLEOTIDE SEQUENCE</scope>
    <source>
        <strain evidence="1">Babe19</strain>
    </source>
</reference>
<name>A0ACC1ST71_9HYPO</name>
<protein>
    <submittedName>
        <fullName evidence="1">Uncharacterized protein</fullName>
    </submittedName>
</protein>
<dbReference type="EMBL" id="JANRMS010000137">
    <property type="protein sequence ID" value="KAJ3545800.1"/>
    <property type="molecule type" value="Genomic_DNA"/>
</dbReference>
<organism evidence="1 2">
    <name type="scientific">Fusarium decemcellulare</name>
    <dbReference type="NCBI Taxonomy" id="57161"/>
    <lineage>
        <taxon>Eukaryota</taxon>
        <taxon>Fungi</taxon>
        <taxon>Dikarya</taxon>
        <taxon>Ascomycota</taxon>
        <taxon>Pezizomycotina</taxon>
        <taxon>Sordariomycetes</taxon>
        <taxon>Hypocreomycetidae</taxon>
        <taxon>Hypocreales</taxon>
        <taxon>Nectriaceae</taxon>
        <taxon>Fusarium</taxon>
        <taxon>Fusarium decemcellulare species complex</taxon>
    </lineage>
</organism>
<dbReference type="Proteomes" id="UP001148629">
    <property type="component" value="Unassembled WGS sequence"/>
</dbReference>
<proteinExistence type="predicted"/>
<gene>
    <name evidence="1" type="ORF">NM208_g2329</name>
</gene>
<sequence>MAKVTAKCEFMDNALPAGRLSLKGKFHVAEDDHGELMIFSLDIRNQLCLVMKGAQSHNELINLSDRFGLSKDEGVGSFAVSQNKNGLVHLCFTVRKSGATDRLVVVQPIAASWQDWTRKIDPSKDLYSGEQWNIYVREILLGTSNDSSQQKTSYPQIYLVFKHQGLDTEDIWALTVSTETKSWTNAKVFQMPYNADMIIDKCVANLRQGPVSYRGMFVLYKRAVSDPTQLSFVGFDPTVPNPTLRMIAQKTPKGASLLASMENGRGCTDLLVAGNEFTWHRSGDCYKGATSWTVLSSDAAMSNLSQLHVAQSQGAISIWSLSRAAGLSYQEFDTHDQSPPVSRTPAIPLLSKEDVVDRFAALQNPKLGQKLLVVGEDGSMKALEQSNESGLWMPPMDVTIPQSDEIIEFKSHTILISIAGEQGEPLIKQPVKLQSSISAELIVNGVSLRGSPSGQVIQTDDSGTVTIIIRSDGLASPIITIADPDPSKKTLKDGPVIIDPVSKLWSTVDGIKSADDLKKMTLPDGSSFVTAGADDKDLEKAAQALQDLSKVRQELSSPTNPPASQPPGQVGFADRMWGLWYTIRDQITAGFQWLIRKVGQAWEFVVEIGNQAWSFILTNAPQVAEAMQKVLSTVTKGWEWLKNKFEFFFSWGDILHVKNILVNLTTQGLLWGVDGISLVEMQTNDFFDDLRRKVQQIKAAKLPPEMAKMKAGKNQELEKQAKSERGSSVEEETLNSPGAQYGTYHLKHSGGTLGPRSKDQTSLDRLLIRLQSVLERLEHLTERLKKNLGALFQKKDLTVDEILSSLGFDLLEDVIGVVQSIVTGILGSFSDLLLELVDGINKPITIPVLSPLYKKLTRGSDLTVLDAVALVFAIPGTFLYKIVTGKKPSEIEGIGTLIEPNIMKAELDERMGRVRAEAPPIAPATELFALQAMSFVATPTPGSNHAANSAGGPPAKRLKVINSKGLTEEQVEAIKYNQRRFASSSSTVSTLLKIVIPAGASIWYSCRTWPKLFLTEPYHPMKALLDAGGKLVVWLGQFVSVARYSSDDIKNRRWGIEDRWKEPGFTHRMYIWGVGIFPMIGVMGGNELGYIFGTISGVIQVILLAWQHIESWTVGAGYSIYLAAEEWVKVSAKLVTAISGLTKGGGGYGATAALILNTLGADMSLIRVALEVAEVRDVLCTGMDLEL</sequence>
<evidence type="ECO:0000313" key="1">
    <source>
        <dbReference type="EMBL" id="KAJ3545800.1"/>
    </source>
</evidence>
<comment type="caution">
    <text evidence="1">The sequence shown here is derived from an EMBL/GenBank/DDBJ whole genome shotgun (WGS) entry which is preliminary data.</text>
</comment>
<evidence type="ECO:0000313" key="2">
    <source>
        <dbReference type="Proteomes" id="UP001148629"/>
    </source>
</evidence>
<keyword evidence="2" id="KW-1185">Reference proteome</keyword>